<name>A0ABV6KYX5_9SPHI</name>
<evidence type="ECO:0000256" key="4">
    <source>
        <dbReference type="ARBA" id="ARBA00025742"/>
    </source>
</evidence>
<protein>
    <submittedName>
        <fullName evidence="7">Metallophosphoesterase</fullName>
    </submittedName>
</protein>
<organism evidence="7 8">
    <name type="scientific">Mucilaginibacter angelicae</name>
    <dbReference type="NCBI Taxonomy" id="869718"/>
    <lineage>
        <taxon>Bacteria</taxon>
        <taxon>Pseudomonadati</taxon>
        <taxon>Bacteroidota</taxon>
        <taxon>Sphingobacteriia</taxon>
        <taxon>Sphingobacteriales</taxon>
        <taxon>Sphingobacteriaceae</taxon>
        <taxon>Mucilaginibacter</taxon>
    </lineage>
</organism>
<gene>
    <name evidence="7" type="ORF">ACFFGT_00620</name>
</gene>
<dbReference type="InterPro" id="IPR004843">
    <property type="entry name" value="Calcineurin-like_PHP"/>
</dbReference>
<evidence type="ECO:0000259" key="5">
    <source>
        <dbReference type="Pfam" id="PF00149"/>
    </source>
</evidence>
<comment type="similarity">
    <text evidence="4">Belongs to the cyclic nucleotide phosphodiesterase class-III family.</text>
</comment>
<keyword evidence="3" id="KW-0408">Iron</keyword>
<dbReference type="PANTHER" id="PTHR42988:SF2">
    <property type="entry name" value="CYCLIC NUCLEOTIDE PHOSPHODIESTERASE CBUA0032-RELATED"/>
    <property type="match status" value="1"/>
</dbReference>
<dbReference type="InterPro" id="IPR050884">
    <property type="entry name" value="CNP_phosphodiesterase-III"/>
</dbReference>
<dbReference type="Pfam" id="PF00149">
    <property type="entry name" value="Metallophos"/>
    <property type="match status" value="1"/>
</dbReference>
<evidence type="ECO:0000256" key="3">
    <source>
        <dbReference type="ARBA" id="ARBA00023004"/>
    </source>
</evidence>
<evidence type="ECO:0000313" key="7">
    <source>
        <dbReference type="EMBL" id="MFC0512673.1"/>
    </source>
</evidence>
<evidence type="ECO:0000256" key="2">
    <source>
        <dbReference type="ARBA" id="ARBA00022801"/>
    </source>
</evidence>
<dbReference type="Gene3D" id="3.60.21.10">
    <property type="match status" value="1"/>
</dbReference>
<sequence length="489" mass="55496">MITYTNQIQILHLSDIHFGAHHICNPPHDGASAGFPKLADLISEDLQSDFDGLISPKENTDSPLIIAASGDFTQRAEHNEFVEAGNFLVKLTDQPLLGKKVARKNIYTIPGNHDVTFAASSHEERFQPYINFYNKFYENIRPTAASHHAEKLTQIHIDNLNGNKIFIVEINCSMYVQQGTVDSSRGQIDMESIRRLRLELTELAQKPDYNDYIKIAMMHHHVVLLPSFIEAGRGVDSILNAGYLLELLSSNNFHLILHGHKHYPQIFNYEPLPLWSANSTNIPQLVISGGSCGSNELPNWVNTACNTYGLITIKWHPAAKQARVRVITRGLIRIGYGLLAPDQWYWKTLNVSDKILRPYHTIPEVGNLSIEKLSDAEDIERKERYAEQRGKMPVVEVMPSLVPGQAYEVRAWIVSHDNMVLNKEQELASVEWSAGKMFAKIVCNDDDNPKFSISYHYWGPMLIQAKLNFKDGYTTNTFIYARLPKDESR</sequence>
<keyword evidence="2" id="KW-0378">Hydrolase</keyword>
<dbReference type="RefSeq" id="WP_377020550.1">
    <property type="nucleotide sequence ID" value="NZ_JBHLTS010000004.1"/>
</dbReference>
<dbReference type="Pfam" id="PF20305">
    <property type="entry name" value="pYEATS"/>
    <property type="match status" value="1"/>
</dbReference>
<feature type="domain" description="Prokaryotic YEATS" evidence="6">
    <location>
        <begin position="407"/>
        <end position="481"/>
    </location>
</feature>
<accession>A0ABV6KYX5</accession>
<dbReference type="InterPro" id="IPR029052">
    <property type="entry name" value="Metallo-depent_PP-like"/>
</dbReference>
<keyword evidence="1" id="KW-0479">Metal-binding</keyword>
<feature type="domain" description="Calcineurin-like phosphoesterase" evidence="5">
    <location>
        <begin position="9"/>
        <end position="264"/>
    </location>
</feature>
<comment type="caution">
    <text evidence="7">The sequence shown here is derived from an EMBL/GenBank/DDBJ whole genome shotgun (WGS) entry which is preliminary data.</text>
</comment>
<dbReference type="PANTHER" id="PTHR42988">
    <property type="entry name" value="PHOSPHOHYDROLASE"/>
    <property type="match status" value="1"/>
</dbReference>
<evidence type="ECO:0000313" key="8">
    <source>
        <dbReference type="Proteomes" id="UP001589828"/>
    </source>
</evidence>
<proteinExistence type="inferred from homology"/>
<dbReference type="Proteomes" id="UP001589828">
    <property type="component" value="Unassembled WGS sequence"/>
</dbReference>
<dbReference type="InterPro" id="IPR046888">
    <property type="entry name" value="pYEATS"/>
</dbReference>
<dbReference type="EMBL" id="JBHLTS010000004">
    <property type="protein sequence ID" value="MFC0512673.1"/>
    <property type="molecule type" value="Genomic_DNA"/>
</dbReference>
<evidence type="ECO:0000256" key="1">
    <source>
        <dbReference type="ARBA" id="ARBA00022723"/>
    </source>
</evidence>
<keyword evidence="8" id="KW-1185">Reference proteome</keyword>
<dbReference type="SUPFAM" id="SSF56300">
    <property type="entry name" value="Metallo-dependent phosphatases"/>
    <property type="match status" value="1"/>
</dbReference>
<evidence type="ECO:0000259" key="6">
    <source>
        <dbReference type="Pfam" id="PF20305"/>
    </source>
</evidence>
<reference evidence="7 8" key="1">
    <citation type="submission" date="2024-09" db="EMBL/GenBank/DDBJ databases">
        <authorList>
            <person name="Sun Q."/>
            <person name="Mori K."/>
        </authorList>
    </citation>
    <scope>NUCLEOTIDE SEQUENCE [LARGE SCALE GENOMIC DNA]</scope>
    <source>
        <strain evidence="7 8">NCAIM B.02415</strain>
    </source>
</reference>